<dbReference type="Gene3D" id="2.60.120.860">
    <property type="match status" value="1"/>
</dbReference>
<accession>A0ABN3G9M8</accession>
<organism evidence="2 3">
    <name type="scientific">Dactylosporangium salmoneum</name>
    <dbReference type="NCBI Taxonomy" id="53361"/>
    <lineage>
        <taxon>Bacteria</taxon>
        <taxon>Bacillati</taxon>
        <taxon>Actinomycetota</taxon>
        <taxon>Actinomycetes</taxon>
        <taxon>Micromonosporales</taxon>
        <taxon>Micromonosporaceae</taxon>
        <taxon>Dactylosporangium</taxon>
    </lineage>
</organism>
<gene>
    <name evidence="2" type="ORF">GCM10010170_034120</name>
</gene>
<protein>
    <recommendedName>
        <fullName evidence="1">Siphovirus-type tail component C-terminal domain-containing protein</fullName>
    </recommendedName>
</protein>
<dbReference type="RefSeq" id="WP_344613361.1">
    <property type="nucleotide sequence ID" value="NZ_BAAARV010000025.1"/>
</dbReference>
<reference evidence="2 3" key="1">
    <citation type="journal article" date="2019" name="Int. J. Syst. Evol. Microbiol.">
        <title>The Global Catalogue of Microorganisms (GCM) 10K type strain sequencing project: providing services to taxonomists for standard genome sequencing and annotation.</title>
        <authorList>
            <consortium name="The Broad Institute Genomics Platform"/>
            <consortium name="The Broad Institute Genome Sequencing Center for Infectious Disease"/>
            <person name="Wu L."/>
            <person name="Ma J."/>
        </authorList>
    </citation>
    <scope>NUCLEOTIDE SEQUENCE [LARGE SCALE GENOMIC DNA]</scope>
    <source>
        <strain evidence="2 3">JCM 3272</strain>
    </source>
</reference>
<evidence type="ECO:0000313" key="2">
    <source>
        <dbReference type="EMBL" id="GAA2346986.1"/>
    </source>
</evidence>
<feature type="domain" description="Siphovirus-type tail component C-terminal" evidence="1">
    <location>
        <begin position="198"/>
        <end position="292"/>
    </location>
</feature>
<dbReference type="InterPro" id="IPR054738">
    <property type="entry name" value="Siphovirus-type_tail_C"/>
</dbReference>
<name>A0ABN3G9M8_9ACTN</name>
<dbReference type="EMBL" id="BAAARV010000025">
    <property type="protein sequence ID" value="GAA2346986.1"/>
    <property type="molecule type" value="Genomic_DNA"/>
</dbReference>
<sequence>MALPALYRPNTSTYTQFVGVAIDGWKAPGLDDYGCEWILETFEGWSGTPDLRVGGQDRPLDHGQFDQPSYLGSRVVTMQGTTICPTQTAALLASDIVSSICSDPSQLYLLQVAEPSGIVRRANVRLNTPTKVSDLIDGTIRWQIQVKAPDPRRYDDNETVIVLTPPTGASGGITVPFTVPFTISTTGLGSSTATAVNNGTFATRPVVTLAGPLVDPQIAHLGVGRSLSLTITLAAGDVLVVDFDKRTVTLNGSASRSNTLTDTAAWWELAPGGNDLMLTAGGGSGTATIRYRSALL</sequence>
<keyword evidence="3" id="KW-1185">Reference proteome</keyword>
<dbReference type="Proteomes" id="UP001501444">
    <property type="component" value="Unassembled WGS sequence"/>
</dbReference>
<dbReference type="Pfam" id="PF22768">
    <property type="entry name" value="SPP1_Dit"/>
    <property type="match status" value="1"/>
</dbReference>
<proteinExistence type="predicted"/>
<evidence type="ECO:0000259" key="1">
    <source>
        <dbReference type="Pfam" id="PF22768"/>
    </source>
</evidence>
<comment type="caution">
    <text evidence="2">The sequence shown here is derived from an EMBL/GenBank/DDBJ whole genome shotgun (WGS) entry which is preliminary data.</text>
</comment>
<evidence type="ECO:0000313" key="3">
    <source>
        <dbReference type="Proteomes" id="UP001501444"/>
    </source>
</evidence>